<sequence>MTKKIILGIIGLFILIVAISLIASPKSKDSLEKGMGAGETTANQQSQNQESKTPQQIFEEIGKKTSEKSSVLVQEEDGQWIVISTVTGGPELGLSGAKSLARDFIFGIYASGQPIKQAGITITSGTGKYYRAYVGANQAKLESADTWSKPITEVGPTIFYDWLKKVQTGKNDLDLANSTYLETNLE</sequence>
<feature type="transmembrane region" description="Helical" evidence="2">
    <location>
        <begin position="6"/>
        <end position="23"/>
    </location>
</feature>
<evidence type="ECO:0000313" key="4">
    <source>
        <dbReference type="Proteomes" id="UP000034493"/>
    </source>
</evidence>
<organism evidence="3 4">
    <name type="scientific">Candidatus Curtissbacteria bacterium GW2011_GWA2_41_24</name>
    <dbReference type="NCBI Taxonomy" id="1618411"/>
    <lineage>
        <taxon>Bacteria</taxon>
        <taxon>Candidatus Curtissiibacteriota</taxon>
    </lineage>
</organism>
<reference evidence="3 4" key="1">
    <citation type="journal article" date="2015" name="Nature">
        <title>rRNA introns, odd ribosomes, and small enigmatic genomes across a large radiation of phyla.</title>
        <authorList>
            <person name="Brown C.T."/>
            <person name="Hug L.A."/>
            <person name="Thomas B.C."/>
            <person name="Sharon I."/>
            <person name="Castelle C.J."/>
            <person name="Singh A."/>
            <person name="Wilkins M.J."/>
            <person name="Williams K.H."/>
            <person name="Banfield J.F."/>
        </authorList>
    </citation>
    <scope>NUCLEOTIDE SEQUENCE [LARGE SCALE GENOMIC DNA]</scope>
</reference>
<evidence type="ECO:0000313" key="3">
    <source>
        <dbReference type="EMBL" id="KKS03838.1"/>
    </source>
</evidence>
<feature type="region of interest" description="Disordered" evidence="1">
    <location>
        <begin position="32"/>
        <end position="55"/>
    </location>
</feature>
<dbReference type="AlphaFoldDB" id="A0A0G0YTS4"/>
<keyword evidence="2" id="KW-0472">Membrane</keyword>
<proteinExistence type="predicted"/>
<dbReference type="Proteomes" id="UP000034493">
    <property type="component" value="Unassembled WGS sequence"/>
</dbReference>
<dbReference type="EMBL" id="LCBC01000014">
    <property type="protein sequence ID" value="KKS03838.1"/>
    <property type="molecule type" value="Genomic_DNA"/>
</dbReference>
<gene>
    <name evidence="3" type="ORF">UU56_C0014G0037</name>
</gene>
<accession>A0A0G0YTS4</accession>
<evidence type="ECO:0000256" key="2">
    <source>
        <dbReference type="SAM" id="Phobius"/>
    </source>
</evidence>
<evidence type="ECO:0000256" key="1">
    <source>
        <dbReference type="SAM" id="MobiDB-lite"/>
    </source>
</evidence>
<keyword evidence="2" id="KW-1133">Transmembrane helix</keyword>
<protein>
    <submittedName>
        <fullName evidence="3">Uncharacterized protein</fullName>
    </submittedName>
</protein>
<name>A0A0G0YTS4_9BACT</name>
<feature type="compositionally biased region" description="Polar residues" evidence="1">
    <location>
        <begin position="40"/>
        <end position="55"/>
    </location>
</feature>
<keyword evidence="2" id="KW-0812">Transmembrane</keyword>
<comment type="caution">
    <text evidence="3">The sequence shown here is derived from an EMBL/GenBank/DDBJ whole genome shotgun (WGS) entry which is preliminary data.</text>
</comment>